<sequence>MLPISSSNNVVALRLVEQIGVRQPAENNDGQDRSTSMIAVSQGLSIESASSGTSQNARHRISESVFDASHIDVTEQKMKLFTDVGEALDIREDDFDTPLAYATALRIKVNELLEDETGLGREQIRTIEKDLGLDELGFTLEDVINAIANPDGESDEKLYDALDEKYNGPEEQKETEDASEDLSRKLDEFGRYDAFF</sequence>
<dbReference type="AlphaFoldDB" id="A0A3L7JCQ9"/>
<keyword evidence="2" id="KW-1185">Reference proteome</keyword>
<organism evidence="1 2">
    <name type="scientific">Notoacmeibacter ruber</name>
    <dbReference type="NCBI Taxonomy" id="2670375"/>
    <lineage>
        <taxon>Bacteria</taxon>
        <taxon>Pseudomonadati</taxon>
        <taxon>Pseudomonadota</taxon>
        <taxon>Alphaproteobacteria</taxon>
        <taxon>Hyphomicrobiales</taxon>
        <taxon>Notoacmeibacteraceae</taxon>
        <taxon>Notoacmeibacter</taxon>
    </lineage>
</organism>
<gene>
    <name evidence="1" type="ORF">D8780_09780</name>
</gene>
<name>A0A3L7JCQ9_9HYPH</name>
<protein>
    <submittedName>
        <fullName evidence="1">Uncharacterized protein</fullName>
    </submittedName>
</protein>
<dbReference type="Proteomes" id="UP000281094">
    <property type="component" value="Unassembled WGS sequence"/>
</dbReference>
<evidence type="ECO:0000313" key="2">
    <source>
        <dbReference type="Proteomes" id="UP000281094"/>
    </source>
</evidence>
<comment type="caution">
    <text evidence="1">The sequence shown here is derived from an EMBL/GenBank/DDBJ whole genome shotgun (WGS) entry which is preliminary data.</text>
</comment>
<evidence type="ECO:0000313" key="1">
    <source>
        <dbReference type="EMBL" id="RLQ88453.1"/>
    </source>
</evidence>
<proteinExistence type="predicted"/>
<dbReference type="RefSeq" id="WP_121645421.1">
    <property type="nucleotide sequence ID" value="NZ_RCWN01000001.1"/>
</dbReference>
<accession>A0A3L7JCQ9</accession>
<reference evidence="1 2" key="1">
    <citation type="submission" date="2018-10" db="EMBL/GenBank/DDBJ databases">
        <title>Notoacmeibacter sp. M2BS9Y-3-1, whole genome shotgun sequence.</title>
        <authorList>
            <person name="Tuo L."/>
        </authorList>
    </citation>
    <scope>NUCLEOTIDE SEQUENCE [LARGE SCALE GENOMIC DNA]</scope>
    <source>
        <strain evidence="1 2">M2BS9Y-3-1</strain>
    </source>
</reference>
<dbReference type="EMBL" id="RCWN01000001">
    <property type="protein sequence ID" value="RLQ88453.1"/>
    <property type="molecule type" value="Genomic_DNA"/>
</dbReference>